<feature type="domain" description="G-protein coupled receptors family 2 profile 1" evidence="8">
    <location>
        <begin position="48"/>
        <end position="134"/>
    </location>
</feature>
<dbReference type="GO" id="GO:0017046">
    <property type="term" value="F:peptide hormone binding"/>
    <property type="evidence" value="ECO:0007669"/>
    <property type="project" value="TreeGrafter"/>
</dbReference>
<evidence type="ECO:0000313" key="10">
    <source>
        <dbReference type="EMBL" id="CAG7716366.1"/>
    </source>
</evidence>
<dbReference type="Proteomes" id="UP000708208">
    <property type="component" value="Unassembled WGS sequence"/>
</dbReference>
<feature type="transmembrane region" description="Helical" evidence="7">
    <location>
        <begin position="379"/>
        <end position="397"/>
    </location>
</feature>
<name>A0A8J2JBB0_9HEXA</name>
<evidence type="ECO:0000259" key="8">
    <source>
        <dbReference type="PROSITE" id="PS50227"/>
    </source>
</evidence>
<evidence type="ECO:0000256" key="6">
    <source>
        <dbReference type="ARBA" id="ARBA00023136"/>
    </source>
</evidence>
<evidence type="ECO:0000256" key="3">
    <source>
        <dbReference type="ARBA" id="ARBA00022475"/>
    </source>
</evidence>
<feature type="non-terminal residue" evidence="10">
    <location>
        <position position="1"/>
    </location>
</feature>
<evidence type="ECO:0000259" key="9">
    <source>
        <dbReference type="PROSITE" id="PS50261"/>
    </source>
</evidence>
<organism evidence="10 11">
    <name type="scientific">Allacma fusca</name>
    <dbReference type="NCBI Taxonomy" id="39272"/>
    <lineage>
        <taxon>Eukaryota</taxon>
        <taxon>Metazoa</taxon>
        <taxon>Ecdysozoa</taxon>
        <taxon>Arthropoda</taxon>
        <taxon>Hexapoda</taxon>
        <taxon>Collembola</taxon>
        <taxon>Symphypleona</taxon>
        <taxon>Sminthuridae</taxon>
        <taxon>Allacma</taxon>
    </lineage>
</organism>
<dbReference type="GO" id="GO:0007188">
    <property type="term" value="P:adenylate cyclase-modulating G protein-coupled receptor signaling pathway"/>
    <property type="evidence" value="ECO:0007669"/>
    <property type="project" value="TreeGrafter"/>
</dbReference>
<gene>
    <name evidence="10" type="ORF">AFUS01_LOCUS5879</name>
</gene>
<dbReference type="GO" id="GO:0005886">
    <property type="term" value="C:plasma membrane"/>
    <property type="evidence" value="ECO:0007669"/>
    <property type="project" value="UniProtKB-SubCell"/>
</dbReference>
<reference evidence="10" key="1">
    <citation type="submission" date="2021-06" db="EMBL/GenBank/DDBJ databases">
        <authorList>
            <person name="Hodson N. C."/>
            <person name="Mongue J. A."/>
            <person name="Jaron S. K."/>
        </authorList>
    </citation>
    <scope>NUCLEOTIDE SEQUENCE</scope>
</reference>
<accession>A0A8J2JBB0</accession>
<dbReference type="InterPro" id="IPR000832">
    <property type="entry name" value="GPCR_2_secretin-like"/>
</dbReference>
<feature type="transmembrane region" description="Helical" evidence="7">
    <location>
        <begin position="240"/>
        <end position="260"/>
    </location>
</feature>
<dbReference type="PANTHER" id="PTHR45620:SF42">
    <property type="entry name" value="G-PROTEIN COUPLED RECEPTOR SEB-2"/>
    <property type="match status" value="1"/>
</dbReference>
<feature type="transmembrane region" description="Helical" evidence="7">
    <location>
        <begin position="148"/>
        <end position="171"/>
    </location>
</feature>
<dbReference type="PROSITE" id="PS50227">
    <property type="entry name" value="G_PROTEIN_RECEP_F2_3"/>
    <property type="match status" value="1"/>
</dbReference>
<dbReference type="InterPro" id="IPR001879">
    <property type="entry name" value="GPCR_2_extracellular_dom"/>
</dbReference>
<evidence type="ECO:0000256" key="1">
    <source>
        <dbReference type="ARBA" id="ARBA00004651"/>
    </source>
</evidence>
<evidence type="ECO:0000313" key="11">
    <source>
        <dbReference type="Proteomes" id="UP000708208"/>
    </source>
</evidence>
<dbReference type="OrthoDB" id="6160250at2759"/>
<dbReference type="AlphaFoldDB" id="A0A8J2JBB0"/>
<keyword evidence="6 7" id="KW-0472">Membrane</keyword>
<dbReference type="InterPro" id="IPR017981">
    <property type="entry name" value="GPCR_2-like_7TM"/>
</dbReference>
<evidence type="ECO:0000256" key="5">
    <source>
        <dbReference type="ARBA" id="ARBA00022989"/>
    </source>
</evidence>
<dbReference type="EMBL" id="CAJVCH010038078">
    <property type="protein sequence ID" value="CAG7716366.1"/>
    <property type="molecule type" value="Genomic_DNA"/>
</dbReference>
<dbReference type="InterPro" id="IPR050332">
    <property type="entry name" value="GPCR_2"/>
</dbReference>
<protein>
    <submittedName>
        <fullName evidence="10">Uncharacterized protein</fullName>
    </submittedName>
</protein>
<keyword evidence="11" id="KW-1185">Reference proteome</keyword>
<keyword evidence="5 7" id="KW-1133">Transmembrane helix</keyword>
<keyword evidence="3" id="KW-1003">Cell membrane</keyword>
<dbReference type="PANTHER" id="PTHR45620">
    <property type="entry name" value="PDF RECEPTOR-LIKE PROTEIN-RELATED"/>
    <property type="match status" value="1"/>
</dbReference>
<proteinExistence type="inferred from homology"/>
<evidence type="ECO:0000256" key="4">
    <source>
        <dbReference type="ARBA" id="ARBA00022692"/>
    </source>
</evidence>
<comment type="subcellular location">
    <subcellularLocation>
        <location evidence="1">Cell membrane</location>
        <topology evidence="1">Multi-pass membrane protein</topology>
    </subcellularLocation>
</comment>
<dbReference type="GO" id="GO:0008528">
    <property type="term" value="F:G protein-coupled peptide receptor activity"/>
    <property type="evidence" value="ECO:0007669"/>
    <property type="project" value="TreeGrafter"/>
</dbReference>
<evidence type="ECO:0000256" key="7">
    <source>
        <dbReference type="SAM" id="Phobius"/>
    </source>
</evidence>
<dbReference type="Pfam" id="PF02793">
    <property type="entry name" value="HRM"/>
    <property type="match status" value="1"/>
</dbReference>
<keyword evidence="4 7" id="KW-0812">Transmembrane</keyword>
<evidence type="ECO:0000256" key="2">
    <source>
        <dbReference type="ARBA" id="ARBA00005314"/>
    </source>
</evidence>
<dbReference type="Pfam" id="PF00002">
    <property type="entry name" value="7tm_2"/>
    <property type="match status" value="3"/>
</dbReference>
<feature type="domain" description="G-protein coupled receptors family 2 profile 2" evidence="9">
    <location>
        <begin position="146"/>
        <end position="393"/>
    </location>
</feature>
<comment type="similarity">
    <text evidence="2">Belongs to the G-protein coupled receptor 2 family.</text>
</comment>
<comment type="caution">
    <text evidence="10">The sequence shown here is derived from an EMBL/GenBank/DDBJ whole genome shotgun (WGS) entry which is preliminary data.</text>
</comment>
<dbReference type="GO" id="GO:0007166">
    <property type="term" value="P:cell surface receptor signaling pathway"/>
    <property type="evidence" value="ECO:0007669"/>
    <property type="project" value="InterPro"/>
</dbReference>
<sequence length="427" mass="48244">AAVLEALLPPWKVFSQESDYPAGFVEALRNLTELERAQLEGMSSPGAECLMKEWRNLSTDLHCGALWDGHFCWPVAAIGETLRQPCLQYHSSNNTIGSVLVPNSTVYVSRRCDENGIWKWDNITRIITECLGTDDFTQKWETREIIRYVLFIGSILSFLVLAFALLIFFYFKSIRCDRITIHIHFMVSLVLKNLVLMMVSQPYLLGEEFHYRRVDVSPVLAALVLQFNGNSSDVQQYRRAAKSTLILFPLLGITNLMFFFNPGGSGQAYYMMANAIIQPLQGILVSVLNCFLTTDVRAAVVMKNLTEFQRVELEGMSSPGAVCLMNEWRNLSTGPVLAALVGNLAFLVNITRVLFSKLQDNGSSSGDAQRYRRAAKSSLILFPLLGINNLIFFQPWWEWPGVLHDGKCYHSTFTGYPCIWPQLLSHN</sequence>
<dbReference type="PROSITE" id="PS50261">
    <property type="entry name" value="G_PROTEIN_RECEP_F2_4"/>
    <property type="match status" value="1"/>
</dbReference>